<feature type="chain" id="PRO_5045589679" evidence="1">
    <location>
        <begin position="27"/>
        <end position="183"/>
    </location>
</feature>
<dbReference type="RefSeq" id="WP_344297966.1">
    <property type="nucleotide sequence ID" value="NZ_BAAANJ010000023.1"/>
</dbReference>
<keyword evidence="3" id="KW-1185">Reference proteome</keyword>
<proteinExistence type="predicted"/>
<comment type="caution">
    <text evidence="2">The sequence shown here is derived from an EMBL/GenBank/DDBJ whole genome shotgun (WGS) entry which is preliminary data.</text>
</comment>
<feature type="signal peptide" evidence="1">
    <location>
        <begin position="1"/>
        <end position="26"/>
    </location>
</feature>
<name>A0ABP4YKG9_9MICO</name>
<dbReference type="Gene3D" id="2.60.20.10">
    <property type="entry name" value="Crystallins"/>
    <property type="match status" value="1"/>
</dbReference>
<evidence type="ECO:0000256" key="1">
    <source>
        <dbReference type="SAM" id="SignalP"/>
    </source>
</evidence>
<evidence type="ECO:0000313" key="3">
    <source>
        <dbReference type="Proteomes" id="UP001500002"/>
    </source>
</evidence>
<gene>
    <name evidence="2" type="ORF">GCM10009749_34930</name>
</gene>
<organism evidence="2 3">
    <name type="scientific">Agromyces neolithicus</name>
    <dbReference type="NCBI Taxonomy" id="269420"/>
    <lineage>
        <taxon>Bacteria</taxon>
        <taxon>Bacillati</taxon>
        <taxon>Actinomycetota</taxon>
        <taxon>Actinomycetes</taxon>
        <taxon>Micrococcales</taxon>
        <taxon>Microbacteriaceae</taxon>
        <taxon>Agromyces</taxon>
    </lineage>
</organism>
<reference evidence="3" key="1">
    <citation type="journal article" date="2019" name="Int. J. Syst. Evol. Microbiol.">
        <title>The Global Catalogue of Microorganisms (GCM) 10K type strain sequencing project: providing services to taxonomists for standard genome sequencing and annotation.</title>
        <authorList>
            <consortium name="The Broad Institute Genomics Platform"/>
            <consortium name="The Broad Institute Genome Sequencing Center for Infectious Disease"/>
            <person name="Wu L."/>
            <person name="Ma J."/>
        </authorList>
    </citation>
    <scope>NUCLEOTIDE SEQUENCE [LARGE SCALE GENOMIC DNA]</scope>
    <source>
        <strain evidence="3">JCM 14322</strain>
    </source>
</reference>
<evidence type="ECO:0000313" key="2">
    <source>
        <dbReference type="EMBL" id="GAA1821165.1"/>
    </source>
</evidence>
<dbReference type="SUPFAM" id="SSF49695">
    <property type="entry name" value="gamma-Crystallin-like"/>
    <property type="match status" value="1"/>
</dbReference>
<sequence>MNRTKTRLALGTGIIAATLMSTLALAAPARASSADPVSEDVHCTIILDTKSEVCVPSGEDLAAAVYEDTGYTLVETTTAPTDAQLERAAEQRLAYVLARFYDDASYGGSHFDVAATSACNGSFVWSNVIGSSWWGRVSSFQGFSGCVVRIWETTSYSGSNYGYVANAPGLGAMNDKAKSWQAK</sequence>
<keyword evidence="1" id="KW-0732">Signal</keyword>
<dbReference type="InterPro" id="IPR011024">
    <property type="entry name" value="G_crystallin-like"/>
</dbReference>
<accession>A0ABP4YKG9</accession>
<dbReference type="Proteomes" id="UP001500002">
    <property type="component" value="Unassembled WGS sequence"/>
</dbReference>
<protein>
    <submittedName>
        <fullName evidence="2">Uncharacterized protein</fullName>
    </submittedName>
</protein>
<dbReference type="EMBL" id="BAAANJ010000023">
    <property type="protein sequence ID" value="GAA1821165.1"/>
    <property type="molecule type" value="Genomic_DNA"/>
</dbReference>